<dbReference type="Proteomes" id="UP000054937">
    <property type="component" value="Unassembled WGS sequence"/>
</dbReference>
<name>A0A0V0Q7C3_PSEPJ</name>
<evidence type="ECO:0000313" key="3">
    <source>
        <dbReference type="Proteomes" id="UP000054937"/>
    </source>
</evidence>
<evidence type="ECO:0000256" key="1">
    <source>
        <dbReference type="SAM" id="SignalP"/>
    </source>
</evidence>
<gene>
    <name evidence="2" type="ORF">PPERSA_09092</name>
</gene>
<sequence length="435" mass="50169">MKLKISLLTIFLLIAFLLNQTLCNANHNINDVKKWKKTNITDEDNFDVSFLHYIQEYSNSISIQLTDSKIVVVIYGFDNYPTDVDTFNMQIAIFDNDGNILKSKTYENKPDIQFVDLSLTNVEGEFVFMYTDDGTTYMTFYDQNLEVKRGLSEEGHIYPQISLGNDLLYVVIFSFYESLHNIVIVLDLSDISTYSKLKTYTYSDYTIFFGRAYSIQAFSDDTAILYFQGINNEDQTKLVQVMYNSKGEEKSGYPKEIETFMDLDQQEFYQTWRSYLLEDKKTATFLAGDNKNSLSINTYSKDGDEVCSKIIDITGYDAEYFSYGIIGNAGWAYLKDTDNYEGHFILFNPKKCSMDMKTISDGTDIIIGIAGSLLDYENKKIYMFEFGNWYDFSVQKCVQAQLYQIGSVQFYDKDSAFVLEFKAVLVFLIVGMTLI</sequence>
<dbReference type="InParanoid" id="A0A0V0Q7C3"/>
<keyword evidence="1" id="KW-0732">Signal</keyword>
<evidence type="ECO:0008006" key="4">
    <source>
        <dbReference type="Google" id="ProtNLM"/>
    </source>
</evidence>
<evidence type="ECO:0000313" key="2">
    <source>
        <dbReference type="EMBL" id="KRW98152.1"/>
    </source>
</evidence>
<proteinExistence type="predicted"/>
<feature type="chain" id="PRO_5006867343" description="Quinoprotein amine dehydrogenase, beta chain-like protein" evidence="1">
    <location>
        <begin position="26"/>
        <end position="435"/>
    </location>
</feature>
<accession>A0A0V0Q7C3</accession>
<feature type="signal peptide" evidence="1">
    <location>
        <begin position="1"/>
        <end position="25"/>
    </location>
</feature>
<comment type="caution">
    <text evidence="2">The sequence shown here is derived from an EMBL/GenBank/DDBJ whole genome shotgun (WGS) entry which is preliminary data.</text>
</comment>
<dbReference type="AlphaFoldDB" id="A0A0V0Q7C3"/>
<reference evidence="2 3" key="1">
    <citation type="journal article" date="2015" name="Sci. Rep.">
        <title>Genome of the facultative scuticociliatosis pathogen Pseudocohnilembus persalinus provides insight into its virulence through horizontal gene transfer.</title>
        <authorList>
            <person name="Xiong J."/>
            <person name="Wang G."/>
            <person name="Cheng J."/>
            <person name="Tian M."/>
            <person name="Pan X."/>
            <person name="Warren A."/>
            <person name="Jiang C."/>
            <person name="Yuan D."/>
            <person name="Miao W."/>
        </authorList>
    </citation>
    <scope>NUCLEOTIDE SEQUENCE [LARGE SCALE GENOMIC DNA]</scope>
    <source>
        <strain evidence="2">36N120E</strain>
    </source>
</reference>
<organism evidence="2 3">
    <name type="scientific">Pseudocohnilembus persalinus</name>
    <name type="common">Ciliate</name>
    <dbReference type="NCBI Taxonomy" id="266149"/>
    <lineage>
        <taxon>Eukaryota</taxon>
        <taxon>Sar</taxon>
        <taxon>Alveolata</taxon>
        <taxon>Ciliophora</taxon>
        <taxon>Intramacronucleata</taxon>
        <taxon>Oligohymenophorea</taxon>
        <taxon>Scuticociliatia</taxon>
        <taxon>Philasterida</taxon>
        <taxon>Pseudocohnilembidae</taxon>
        <taxon>Pseudocohnilembus</taxon>
    </lineage>
</organism>
<dbReference type="EMBL" id="LDAU01000268">
    <property type="protein sequence ID" value="KRW98152.1"/>
    <property type="molecule type" value="Genomic_DNA"/>
</dbReference>
<protein>
    <recommendedName>
        <fullName evidence="4">Quinoprotein amine dehydrogenase, beta chain-like protein</fullName>
    </recommendedName>
</protein>
<keyword evidence="3" id="KW-1185">Reference proteome</keyword>